<evidence type="ECO:0000313" key="3">
    <source>
        <dbReference type="Proteomes" id="UP000635726"/>
    </source>
</evidence>
<name>A0A917PQ25_9DEIO</name>
<comment type="caution">
    <text evidence="2">The sequence shown here is derived from an EMBL/GenBank/DDBJ whole genome shotgun (WGS) entry which is preliminary data.</text>
</comment>
<dbReference type="InterPro" id="IPR035985">
    <property type="entry name" value="Ubiquitin-activating_enz"/>
</dbReference>
<proteinExistence type="predicted"/>
<organism evidence="2 3">
    <name type="scientific">Deinococcus aquiradiocola</name>
    <dbReference type="NCBI Taxonomy" id="393059"/>
    <lineage>
        <taxon>Bacteria</taxon>
        <taxon>Thermotogati</taxon>
        <taxon>Deinococcota</taxon>
        <taxon>Deinococci</taxon>
        <taxon>Deinococcales</taxon>
        <taxon>Deinococcaceae</taxon>
        <taxon>Deinococcus</taxon>
    </lineage>
</organism>
<dbReference type="GO" id="GO:0004792">
    <property type="term" value="F:thiosulfate-cyanide sulfurtransferase activity"/>
    <property type="evidence" value="ECO:0007669"/>
    <property type="project" value="TreeGrafter"/>
</dbReference>
<gene>
    <name evidence="2" type="ORF">GCM10008939_33770</name>
</gene>
<dbReference type="GO" id="GO:0008641">
    <property type="term" value="F:ubiquitin-like modifier activating enzyme activity"/>
    <property type="evidence" value="ECO:0007669"/>
    <property type="project" value="InterPro"/>
</dbReference>
<protein>
    <recommendedName>
        <fullName evidence="1">THIF-type NAD/FAD binding fold domain-containing protein</fullName>
    </recommendedName>
</protein>
<evidence type="ECO:0000313" key="2">
    <source>
        <dbReference type="EMBL" id="GGJ87000.1"/>
    </source>
</evidence>
<dbReference type="Proteomes" id="UP000635726">
    <property type="component" value="Unassembled WGS sequence"/>
</dbReference>
<dbReference type="GO" id="GO:0005737">
    <property type="term" value="C:cytoplasm"/>
    <property type="evidence" value="ECO:0007669"/>
    <property type="project" value="TreeGrafter"/>
</dbReference>
<dbReference type="EMBL" id="BMOE01000017">
    <property type="protein sequence ID" value="GGJ87000.1"/>
    <property type="molecule type" value="Genomic_DNA"/>
</dbReference>
<dbReference type="InterPro" id="IPR000594">
    <property type="entry name" value="ThiF_NAD_FAD-bd"/>
</dbReference>
<feature type="domain" description="THIF-type NAD/FAD binding fold" evidence="1">
    <location>
        <begin position="80"/>
        <end position="315"/>
    </location>
</feature>
<dbReference type="Gene3D" id="3.40.50.720">
    <property type="entry name" value="NAD(P)-binding Rossmann-like Domain"/>
    <property type="match status" value="1"/>
</dbReference>
<reference evidence="2" key="1">
    <citation type="journal article" date="2014" name="Int. J. Syst. Evol. Microbiol.">
        <title>Complete genome sequence of Corynebacterium casei LMG S-19264T (=DSM 44701T), isolated from a smear-ripened cheese.</title>
        <authorList>
            <consortium name="US DOE Joint Genome Institute (JGI-PGF)"/>
            <person name="Walter F."/>
            <person name="Albersmeier A."/>
            <person name="Kalinowski J."/>
            <person name="Ruckert C."/>
        </authorList>
    </citation>
    <scope>NUCLEOTIDE SEQUENCE</scope>
    <source>
        <strain evidence="2">JCM 14371</strain>
    </source>
</reference>
<evidence type="ECO:0000259" key="1">
    <source>
        <dbReference type="Pfam" id="PF00899"/>
    </source>
</evidence>
<keyword evidence="3" id="KW-1185">Reference proteome</keyword>
<dbReference type="GO" id="GO:0016779">
    <property type="term" value="F:nucleotidyltransferase activity"/>
    <property type="evidence" value="ECO:0007669"/>
    <property type="project" value="TreeGrafter"/>
</dbReference>
<dbReference type="PANTHER" id="PTHR10953">
    <property type="entry name" value="UBIQUITIN-ACTIVATING ENZYME E1"/>
    <property type="match status" value="1"/>
</dbReference>
<sequence length="319" mass="34960">MTMTYQLNPFKFRALHQGLILLGSPHSAVTLPYHPRLEFLLHQREVSAADLALLTDQERAVLVREHVFIDWTSTNESLVDRQLGFFSLCGDGEAEQLYQDRLAGARVAVLGVGGLGSQVAYILATAGVGELVLCDYDVVERSNLNRQILYTEDSLGQLKVDAAQQALSRIAPQVKVSVRNTQLLDRDTVAELVRGCDVVVRAVDQPFGIAFEIDEACRSLGIPHIGGGFVETVCTAGPFCTPESVPLNASLGGKDFTAASYYKGPVLGPLAFWLASYVTSDIIRYLTRVAPPQLLDRAVLLDWLTGRMFVQDLRLPQTV</sequence>
<dbReference type="Pfam" id="PF00899">
    <property type="entry name" value="ThiF"/>
    <property type="match status" value="1"/>
</dbReference>
<accession>A0A917PQ25</accession>
<dbReference type="PANTHER" id="PTHR10953:SF102">
    <property type="entry name" value="ADENYLYLTRANSFERASE AND SULFURTRANSFERASE MOCS3"/>
    <property type="match status" value="1"/>
</dbReference>
<dbReference type="InterPro" id="IPR045886">
    <property type="entry name" value="ThiF/MoeB/HesA"/>
</dbReference>
<reference evidence="2" key="2">
    <citation type="submission" date="2020-09" db="EMBL/GenBank/DDBJ databases">
        <authorList>
            <person name="Sun Q."/>
            <person name="Ohkuma M."/>
        </authorList>
    </citation>
    <scope>NUCLEOTIDE SEQUENCE</scope>
    <source>
        <strain evidence="2">JCM 14371</strain>
    </source>
</reference>
<dbReference type="AlphaFoldDB" id="A0A917PQ25"/>
<dbReference type="SUPFAM" id="SSF69572">
    <property type="entry name" value="Activating enzymes of the ubiquitin-like proteins"/>
    <property type="match status" value="1"/>
</dbReference>